<protein>
    <submittedName>
        <fullName evidence="1 3">Uncharacterized protein</fullName>
    </submittedName>
</protein>
<dbReference type="AlphaFoldDB" id="A0A183J3U7"/>
<name>A0A183J3U7_9BILA</name>
<keyword evidence="2" id="KW-1185">Reference proteome</keyword>
<sequence length="202" mass="22681">MVFKLFFAEPERNDSYCLPSHSFWVAFNLAERCCVTCGSRIVRLFRGANRPPELQVAISTNTTHTQCFDRDDSTVDQMITLSNKWRQALRECADTFANRYRRRCSVGLRHPLLCCYASGWQRAMSRLFAVCLSPPTACAALGNPGDDRAGMIFDDANTMSGRDDFATVSGPPLFEQECLQKGRLGKCFLRNRPEEGSGDGQD</sequence>
<evidence type="ECO:0000313" key="1">
    <source>
        <dbReference type="EMBL" id="VDP32697.1"/>
    </source>
</evidence>
<dbReference type="Proteomes" id="UP000270296">
    <property type="component" value="Unassembled WGS sequence"/>
</dbReference>
<dbReference type="EMBL" id="UZAM01014233">
    <property type="protein sequence ID" value="VDP32697.1"/>
    <property type="molecule type" value="Genomic_DNA"/>
</dbReference>
<organism evidence="3">
    <name type="scientific">Soboliphyme baturini</name>
    <dbReference type="NCBI Taxonomy" id="241478"/>
    <lineage>
        <taxon>Eukaryota</taxon>
        <taxon>Metazoa</taxon>
        <taxon>Ecdysozoa</taxon>
        <taxon>Nematoda</taxon>
        <taxon>Enoplea</taxon>
        <taxon>Dorylaimia</taxon>
        <taxon>Dioctophymatida</taxon>
        <taxon>Dioctophymatoidea</taxon>
        <taxon>Soboliphymatidae</taxon>
        <taxon>Soboliphyme</taxon>
    </lineage>
</organism>
<proteinExistence type="predicted"/>
<evidence type="ECO:0000313" key="3">
    <source>
        <dbReference type="WBParaSite" id="SBAD_0001091201-mRNA-1"/>
    </source>
</evidence>
<reference evidence="3" key="1">
    <citation type="submission" date="2016-06" db="UniProtKB">
        <authorList>
            <consortium name="WormBaseParasite"/>
        </authorList>
    </citation>
    <scope>IDENTIFICATION</scope>
</reference>
<gene>
    <name evidence="1" type="ORF">SBAD_LOCUS10545</name>
</gene>
<accession>A0A183J3U7</accession>
<reference evidence="1 2" key="2">
    <citation type="submission" date="2018-11" db="EMBL/GenBank/DDBJ databases">
        <authorList>
            <consortium name="Pathogen Informatics"/>
        </authorList>
    </citation>
    <scope>NUCLEOTIDE SEQUENCE [LARGE SCALE GENOMIC DNA]</scope>
</reference>
<evidence type="ECO:0000313" key="2">
    <source>
        <dbReference type="Proteomes" id="UP000270296"/>
    </source>
</evidence>
<dbReference type="WBParaSite" id="SBAD_0001091201-mRNA-1">
    <property type="protein sequence ID" value="SBAD_0001091201-mRNA-1"/>
    <property type="gene ID" value="SBAD_0001091201"/>
</dbReference>